<feature type="signal peptide" evidence="1">
    <location>
        <begin position="1"/>
        <end position="20"/>
    </location>
</feature>
<organism evidence="2 3">
    <name type="scientific">Brevundimonas balnearis</name>
    <dbReference type="NCBI Taxonomy" id="1572858"/>
    <lineage>
        <taxon>Bacteria</taxon>
        <taxon>Pseudomonadati</taxon>
        <taxon>Pseudomonadota</taxon>
        <taxon>Alphaproteobacteria</taxon>
        <taxon>Caulobacterales</taxon>
        <taxon>Caulobacteraceae</taxon>
        <taxon>Brevundimonas</taxon>
    </lineage>
</organism>
<sequence length="162" mass="17240">MRATIIGLLMSGLLAACASAPEPTGPAAGPAPAPTPGKDWFFHADDGGAMLAYGVEASDDLSLRFDCTPGSGRTQLLQPAQTPAPEILIESGGDTERWTARAEPSALDDGVSLIAEAEVSHPVFQRFRRLGWLTIFDDGDRKTLVAHPGSTDRIDRYFKACE</sequence>
<accession>A0ABV6R5P3</accession>
<protein>
    <recommendedName>
        <fullName evidence="4">Lipoprotein</fullName>
    </recommendedName>
</protein>
<dbReference type="PROSITE" id="PS51257">
    <property type="entry name" value="PROKAR_LIPOPROTEIN"/>
    <property type="match status" value="1"/>
</dbReference>
<proteinExistence type="predicted"/>
<gene>
    <name evidence="2" type="ORF">ACFFGE_13805</name>
</gene>
<keyword evidence="1" id="KW-0732">Signal</keyword>
<evidence type="ECO:0000313" key="2">
    <source>
        <dbReference type="EMBL" id="MFC0634951.1"/>
    </source>
</evidence>
<dbReference type="EMBL" id="JBHLSW010000015">
    <property type="protein sequence ID" value="MFC0634951.1"/>
    <property type="molecule type" value="Genomic_DNA"/>
</dbReference>
<reference evidence="2 3" key="1">
    <citation type="submission" date="2024-09" db="EMBL/GenBank/DDBJ databases">
        <authorList>
            <person name="Sun Q."/>
            <person name="Mori K."/>
        </authorList>
    </citation>
    <scope>NUCLEOTIDE SEQUENCE [LARGE SCALE GENOMIC DNA]</scope>
    <source>
        <strain evidence="2 3">NCAIM B.02621</strain>
    </source>
</reference>
<evidence type="ECO:0000256" key="1">
    <source>
        <dbReference type="SAM" id="SignalP"/>
    </source>
</evidence>
<name>A0ABV6R5P3_9CAUL</name>
<dbReference type="RefSeq" id="WP_376837049.1">
    <property type="nucleotide sequence ID" value="NZ_JBHLSW010000015.1"/>
</dbReference>
<keyword evidence="3" id="KW-1185">Reference proteome</keyword>
<dbReference type="Proteomes" id="UP001589906">
    <property type="component" value="Unassembled WGS sequence"/>
</dbReference>
<feature type="chain" id="PRO_5045298007" description="Lipoprotein" evidence="1">
    <location>
        <begin position="21"/>
        <end position="162"/>
    </location>
</feature>
<evidence type="ECO:0000313" key="3">
    <source>
        <dbReference type="Proteomes" id="UP001589906"/>
    </source>
</evidence>
<comment type="caution">
    <text evidence="2">The sequence shown here is derived from an EMBL/GenBank/DDBJ whole genome shotgun (WGS) entry which is preliminary data.</text>
</comment>
<evidence type="ECO:0008006" key="4">
    <source>
        <dbReference type="Google" id="ProtNLM"/>
    </source>
</evidence>